<dbReference type="SUPFAM" id="SSF89895">
    <property type="entry name" value="FYSH domain"/>
    <property type="match status" value="1"/>
</dbReference>
<gene>
    <name evidence="3" type="ORF">LTR77_004461</name>
</gene>
<feature type="region of interest" description="Disordered" evidence="1">
    <location>
        <begin position="90"/>
        <end position="113"/>
    </location>
</feature>
<dbReference type="InterPro" id="IPR039100">
    <property type="entry name" value="Sdo1/SBDS-like"/>
</dbReference>
<dbReference type="Gene3D" id="3.30.1250.10">
    <property type="entry name" value="Ribosome maturation protein SBDS, N-terminal domain"/>
    <property type="match status" value="1"/>
</dbReference>
<keyword evidence="4" id="KW-1185">Reference proteome</keyword>
<accession>A0AAV9PCU8</accession>
<sequence>MRGNAQQTKVHYKGKQDDFVIFVESKEAVQSWKSDKSVPLAQVVDGYKIFITHKQGNTGILDTASKGTLEDEFGTHKDDDVMNAILEKGQIVESENSGRDGGKNDAQGGRVAH</sequence>
<dbReference type="InterPro" id="IPR019783">
    <property type="entry name" value="SDO1/SBDS_N"/>
</dbReference>
<dbReference type="RefSeq" id="XP_064660345.1">
    <property type="nucleotide sequence ID" value="XM_064801715.1"/>
</dbReference>
<dbReference type="Proteomes" id="UP001337655">
    <property type="component" value="Unassembled WGS sequence"/>
</dbReference>
<comment type="caution">
    <text evidence="3">The sequence shown here is derived from an EMBL/GenBank/DDBJ whole genome shotgun (WGS) entry which is preliminary data.</text>
</comment>
<dbReference type="GeneID" id="89925807"/>
<protein>
    <recommendedName>
        <fullName evidence="2">Ribosome maturation protein SDO1/SBDS N-terminal domain-containing protein</fullName>
    </recommendedName>
</protein>
<reference evidence="3 4" key="1">
    <citation type="submission" date="2023-08" db="EMBL/GenBank/DDBJ databases">
        <title>Black Yeasts Isolated from many extreme environments.</title>
        <authorList>
            <person name="Coleine C."/>
            <person name="Stajich J.E."/>
            <person name="Selbmann L."/>
        </authorList>
    </citation>
    <scope>NUCLEOTIDE SEQUENCE [LARGE SCALE GENOMIC DNA]</scope>
    <source>
        <strain evidence="3 4">CCFEE 5935</strain>
    </source>
</reference>
<proteinExistence type="predicted"/>
<dbReference type="Pfam" id="PF01172">
    <property type="entry name" value="SBDS_N"/>
    <property type="match status" value="1"/>
</dbReference>
<feature type="domain" description="Ribosome maturation protein SDO1/SBDS N-terminal" evidence="2">
    <location>
        <begin position="7"/>
        <end position="97"/>
    </location>
</feature>
<evidence type="ECO:0000313" key="3">
    <source>
        <dbReference type="EMBL" id="KAK5171317.1"/>
    </source>
</evidence>
<evidence type="ECO:0000259" key="2">
    <source>
        <dbReference type="Pfam" id="PF01172"/>
    </source>
</evidence>
<dbReference type="EMBL" id="JAVRRT010000006">
    <property type="protein sequence ID" value="KAK5171317.1"/>
    <property type="molecule type" value="Genomic_DNA"/>
</dbReference>
<evidence type="ECO:0000256" key="1">
    <source>
        <dbReference type="SAM" id="MobiDB-lite"/>
    </source>
</evidence>
<dbReference type="PANTHER" id="PTHR10927">
    <property type="entry name" value="RIBOSOME MATURATION PROTEIN SBDS"/>
    <property type="match status" value="1"/>
</dbReference>
<name>A0AAV9PCU8_9PEZI</name>
<organism evidence="3 4">
    <name type="scientific">Saxophila tyrrhenica</name>
    <dbReference type="NCBI Taxonomy" id="1690608"/>
    <lineage>
        <taxon>Eukaryota</taxon>
        <taxon>Fungi</taxon>
        <taxon>Dikarya</taxon>
        <taxon>Ascomycota</taxon>
        <taxon>Pezizomycotina</taxon>
        <taxon>Dothideomycetes</taxon>
        <taxon>Dothideomycetidae</taxon>
        <taxon>Mycosphaerellales</taxon>
        <taxon>Extremaceae</taxon>
        <taxon>Saxophila</taxon>
    </lineage>
</organism>
<dbReference type="InterPro" id="IPR036786">
    <property type="entry name" value="Ribosome_mat_SBDS_N_sf"/>
</dbReference>
<dbReference type="AlphaFoldDB" id="A0AAV9PCU8"/>
<evidence type="ECO:0000313" key="4">
    <source>
        <dbReference type="Proteomes" id="UP001337655"/>
    </source>
</evidence>
<dbReference type="PANTHER" id="PTHR10927:SF2">
    <property type="entry name" value="RESTRICTION OF TELOMERE CAPPING PROTEIN 3"/>
    <property type="match status" value="1"/>
</dbReference>